<dbReference type="Gene3D" id="3.40.50.1820">
    <property type="entry name" value="alpha/beta hydrolase"/>
    <property type="match status" value="1"/>
</dbReference>
<reference evidence="4 5" key="1">
    <citation type="submission" date="2018-04" db="EMBL/GenBank/DDBJ databases">
        <title>Genome sequencing of Flavobacterium sp. HYN0059.</title>
        <authorList>
            <person name="Yi H."/>
            <person name="Baek C."/>
        </authorList>
    </citation>
    <scope>NUCLEOTIDE SEQUENCE [LARGE SCALE GENOMIC DNA]</scope>
    <source>
        <strain evidence="4 5">HYN0059</strain>
    </source>
</reference>
<keyword evidence="5" id="KW-1185">Reference proteome</keyword>
<keyword evidence="2" id="KW-0732">Signal</keyword>
<dbReference type="EMBL" id="CP029186">
    <property type="protein sequence ID" value="AWH86906.1"/>
    <property type="molecule type" value="Genomic_DNA"/>
</dbReference>
<gene>
    <name evidence="4" type="ORF">HYN59_02790</name>
</gene>
<feature type="domain" description="BD-FAE-like" evidence="3">
    <location>
        <begin position="61"/>
        <end position="258"/>
    </location>
</feature>
<dbReference type="RefSeq" id="WP_108779626.1">
    <property type="nucleotide sequence ID" value="NZ_CP029186.1"/>
</dbReference>
<feature type="chain" id="PRO_5015639110" evidence="2">
    <location>
        <begin position="19"/>
        <end position="302"/>
    </location>
</feature>
<proteinExistence type="predicted"/>
<dbReference type="SUPFAM" id="SSF53474">
    <property type="entry name" value="alpha/beta-Hydrolases"/>
    <property type="match status" value="1"/>
</dbReference>
<dbReference type="PANTHER" id="PTHR48081">
    <property type="entry name" value="AB HYDROLASE SUPERFAMILY PROTEIN C4A8.06C"/>
    <property type="match status" value="1"/>
</dbReference>
<dbReference type="AlphaFoldDB" id="A0A2S1R2U9"/>
<evidence type="ECO:0000313" key="4">
    <source>
        <dbReference type="EMBL" id="AWH86906.1"/>
    </source>
</evidence>
<feature type="signal peptide" evidence="2">
    <location>
        <begin position="1"/>
        <end position="18"/>
    </location>
</feature>
<keyword evidence="1 4" id="KW-0378">Hydrolase</keyword>
<evidence type="ECO:0000259" key="3">
    <source>
        <dbReference type="Pfam" id="PF20434"/>
    </source>
</evidence>
<name>A0A2S1R2U9_9FLAO</name>
<dbReference type="OrthoDB" id="9794725at2"/>
<evidence type="ECO:0000256" key="2">
    <source>
        <dbReference type="SAM" id="SignalP"/>
    </source>
</evidence>
<protein>
    <submittedName>
        <fullName evidence="4">Alpha/beta hydrolase</fullName>
    </submittedName>
</protein>
<sequence>MKQFLLLMALLLATTTNAQQVLPLYEKAIPNSKPSPDTEKSEVNSSGILIISNVSVPTLTVYKPVKPSPMKSSVIICPGGGYGILASGHEGADVARVLNSWGVTAFVLKYRLPNDATMNDKSIGPLQDVQRALQMVREHAAEWNIDVSKIGVMGFSAGGHLAATASTHFDKGVIDNPENISLRPDFSILIYPVISFSNSLTHAGSRENLLGKIASPNQALFYSNELAVTAQTPPAFLVHSADDDLVPVGNSIAYYKALQEYKIFSEMILYPHGGHGYGMDNKTTEDKWMDRLKEWMAASGIL</sequence>
<organism evidence="4 5">
    <name type="scientific">Flavobacterium album</name>
    <dbReference type="NCBI Taxonomy" id="2175091"/>
    <lineage>
        <taxon>Bacteria</taxon>
        <taxon>Pseudomonadati</taxon>
        <taxon>Bacteroidota</taxon>
        <taxon>Flavobacteriia</taxon>
        <taxon>Flavobacteriales</taxon>
        <taxon>Flavobacteriaceae</taxon>
        <taxon>Flavobacterium</taxon>
    </lineage>
</organism>
<dbReference type="PANTHER" id="PTHR48081:SF6">
    <property type="entry name" value="PEPTIDASE S9 PROLYL OLIGOPEPTIDASE CATALYTIC DOMAIN-CONTAINING PROTEIN"/>
    <property type="match status" value="1"/>
</dbReference>
<dbReference type="Proteomes" id="UP000244929">
    <property type="component" value="Chromosome"/>
</dbReference>
<evidence type="ECO:0000313" key="5">
    <source>
        <dbReference type="Proteomes" id="UP000244929"/>
    </source>
</evidence>
<dbReference type="GO" id="GO:0016787">
    <property type="term" value="F:hydrolase activity"/>
    <property type="evidence" value="ECO:0007669"/>
    <property type="project" value="UniProtKB-KW"/>
</dbReference>
<accession>A0A2S1R2U9</accession>
<dbReference type="Pfam" id="PF20434">
    <property type="entry name" value="BD-FAE"/>
    <property type="match status" value="1"/>
</dbReference>
<dbReference type="InterPro" id="IPR049492">
    <property type="entry name" value="BD-FAE-like_dom"/>
</dbReference>
<dbReference type="InterPro" id="IPR050300">
    <property type="entry name" value="GDXG_lipolytic_enzyme"/>
</dbReference>
<dbReference type="InterPro" id="IPR029058">
    <property type="entry name" value="AB_hydrolase_fold"/>
</dbReference>
<evidence type="ECO:0000256" key="1">
    <source>
        <dbReference type="ARBA" id="ARBA00022801"/>
    </source>
</evidence>
<dbReference type="KEGG" id="falb:HYN59_02790"/>